<dbReference type="RefSeq" id="WP_259960170.1">
    <property type="nucleotide sequence ID" value="NZ_JAOAMV010000001.1"/>
</dbReference>
<dbReference type="Proteomes" id="UP001142648">
    <property type="component" value="Unassembled WGS sequence"/>
</dbReference>
<gene>
    <name evidence="1" type="ORF">N0B51_00260</name>
</gene>
<dbReference type="AlphaFoldDB" id="A0A9X3ALS1"/>
<name>A0A9X3ALS1_9SPHN</name>
<accession>A0A9X3ALS1</accession>
<organism evidence="1 2">
    <name type="scientific">Tsuneonella litorea</name>
    <dbReference type="NCBI Taxonomy" id="2976475"/>
    <lineage>
        <taxon>Bacteria</taxon>
        <taxon>Pseudomonadati</taxon>
        <taxon>Pseudomonadota</taxon>
        <taxon>Alphaproteobacteria</taxon>
        <taxon>Sphingomonadales</taxon>
        <taxon>Erythrobacteraceae</taxon>
        <taxon>Tsuneonella</taxon>
    </lineage>
</organism>
<comment type="caution">
    <text evidence="1">The sequence shown here is derived from an EMBL/GenBank/DDBJ whole genome shotgun (WGS) entry which is preliminary data.</text>
</comment>
<dbReference type="EMBL" id="JAOAMV010000001">
    <property type="protein sequence ID" value="MCT2557402.1"/>
    <property type="molecule type" value="Genomic_DNA"/>
</dbReference>
<keyword evidence="2" id="KW-1185">Reference proteome</keyword>
<sequence>MSAPGPAGPEFSRIVKVRPQPPERLTLVADETERAALAERFGIPAVRSLVAELAFVPDGAIVAAKGRLTADLVQTCAVSGEDFPVRIDEPLDLRFVPEGSLDAGADEEVELDSGGPDEIEYEGEAFDAGEAVAQSLGLAIDPYAEGPSADAARREAGITDDAAPRGPLAEALAALRKD</sequence>
<proteinExistence type="predicted"/>
<evidence type="ECO:0000313" key="2">
    <source>
        <dbReference type="Proteomes" id="UP001142648"/>
    </source>
</evidence>
<reference evidence="1" key="1">
    <citation type="submission" date="2022-09" db="EMBL/GenBank/DDBJ databases">
        <title>The genome sequence of Tsuneonella sp. YG55.</title>
        <authorList>
            <person name="Liu Y."/>
        </authorList>
    </citation>
    <scope>NUCLEOTIDE SEQUENCE</scope>
    <source>
        <strain evidence="1">YG55</strain>
    </source>
</reference>
<protein>
    <submittedName>
        <fullName evidence="1">DUF177 domain-containing protein</fullName>
    </submittedName>
</protein>
<evidence type="ECO:0000313" key="1">
    <source>
        <dbReference type="EMBL" id="MCT2557402.1"/>
    </source>
</evidence>